<feature type="transmembrane region" description="Helical" evidence="6">
    <location>
        <begin position="124"/>
        <end position="146"/>
    </location>
</feature>
<dbReference type="InParanoid" id="T0RGD4"/>
<dbReference type="OMA" id="PVPMQWV"/>
<dbReference type="Proteomes" id="UP000030762">
    <property type="component" value="Unassembled WGS sequence"/>
</dbReference>
<protein>
    <recommendedName>
        <fullName evidence="7">TLC domain-containing protein</fullName>
    </recommendedName>
</protein>
<evidence type="ECO:0000256" key="1">
    <source>
        <dbReference type="ARBA" id="ARBA00004141"/>
    </source>
</evidence>
<accession>T0RGD4</accession>
<feature type="transmembrane region" description="Helical" evidence="6">
    <location>
        <begin position="93"/>
        <end position="112"/>
    </location>
</feature>
<evidence type="ECO:0000313" key="9">
    <source>
        <dbReference type="Proteomes" id="UP000030762"/>
    </source>
</evidence>
<dbReference type="RefSeq" id="XP_008617752.1">
    <property type="nucleotide sequence ID" value="XM_008619530.1"/>
</dbReference>
<evidence type="ECO:0000313" key="8">
    <source>
        <dbReference type="EMBL" id="EQC28757.1"/>
    </source>
</evidence>
<dbReference type="PANTHER" id="PTHR13439:SF0">
    <property type="entry name" value="TOPOISOMERASE I DAMAGE AFFECTED PROTEIN 4"/>
    <property type="match status" value="1"/>
</dbReference>
<evidence type="ECO:0000256" key="5">
    <source>
        <dbReference type="PROSITE-ProRule" id="PRU00205"/>
    </source>
</evidence>
<evidence type="ECO:0000256" key="3">
    <source>
        <dbReference type="ARBA" id="ARBA00022989"/>
    </source>
</evidence>
<dbReference type="STRING" id="1156394.T0RGD4"/>
<name>T0RGD4_SAPDV</name>
<keyword evidence="3 6" id="KW-1133">Transmembrane helix</keyword>
<evidence type="ECO:0000256" key="2">
    <source>
        <dbReference type="ARBA" id="ARBA00022692"/>
    </source>
</evidence>
<dbReference type="AlphaFoldDB" id="T0RGD4"/>
<dbReference type="OrthoDB" id="433501at2759"/>
<dbReference type="GO" id="GO:0005783">
    <property type="term" value="C:endoplasmic reticulum"/>
    <property type="evidence" value="ECO:0007669"/>
    <property type="project" value="TreeGrafter"/>
</dbReference>
<dbReference type="VEuPathDB" id="FungiDB:SDRG_13441"/>
<evidence type="ECO:0000256" key="6">
    <source>
        <dbReference type="SAM" id="Phobius"/>
    </source>
</evidence>
<dbReference type="eggNOG" id="KOG4561">
    <property type="taxonomic scope" value="Eukaryota"/>
</dbReference>
<proteinExistence type="predicted"/>
<evidence type="ECO:0000256" key="4">
    <source>
        <dbReference type="ARBA" id="ARBA00023136"/>
    </source>
</evidence>
<feature type="transmembrane region" description="Helical" evidence="6">
    <location>
        <begin position="47"/>
        <end position="65"/>
    </location>
</feature>
<sequence>MLGCYQRRGTFDPSRTGADRTPDCDRCCQMRLESTAAATSIDAATNAAIAAGFFVFFAGMFRFSWKYCLQHNPKFPDFSPAEKADWCSRINSTIHAIVIVAGVVYAICVIHWDKDYLPMSSIQPACTVFSIAIGYFLFDLIVVIAWPVPMQSVFVIHHVVAVVPYIINNFVSACTGCQFGLLLFLLVEIATLPLNARGFMESMGHHDSLSHTRSIYATYVTWAVTRTLLPVYLLYVFWSFSYPADKDDNVCFYPNLICAHIIAAFCVGVFCFVHTPELVHRWKAVVENVAPTTVQDASDPVVAPHPTKQYKANLVNDNYTAHCDEA</sequence>
<keyword evidence="2 5" id="KW-0812">Transmembrane</keyword>
<reference evidence="8 9" key="1">
    <citation type="submission" date="2012-04" db="EMBL/GenBank/DDBJ databases">
        <title>The Genome Sequence of Saprolegnia declina VS20.</title>
        <authorList>
            <consortium name="The Broad Institute Genome Sequencing Platform"/>
            <person name="Russ C."/>
            <person name="Nusbaum C."/>
            <person name="Tyler B."/>
            <person name="van West P."/>
            <person name="Dieguez-Uribeondo J."/>
            <person name="de Bruijn I."/>
            <person name="Tripathy S."/>
            <person name="Jiang R."/>
            <person name="Young S.K."/>
            <person name="Zeng Q."/>
            <person name="Gargeya S."/>
            <person name="Fitzgerald M."/>
            <person name="Haas B."/>
            <person name="Abouelleil A."/>
            <person name="Alvarado L."/>
            <person name="Arachchi H.M."/>
            <person name="Berlin A."/>
            <person name="Chapman S.B."/>
            <person name="Goldberg J."/>
            <person name="Griggs A."/>
            <person name="Gujja S."/>
            <person name="Hansen M."/>
            <person name="Howarth C."/>
            <person name="Imamovic A."/>
            <person name="Larimer J."/>
            <person name="McCowen C."/>
            <person name="Montmayeur A."/>
            <person name="Murphy C."/>
            <person name="Neiman D."/>
            <person name="Pearson M."/>
            <person name="Priest M."/>
            <person name="Roberts A."/>
            <person name="Saif S."/>
            <person name="Shea T."/>
            <person name="Sisk P."/>
            <person name="Sykes S."/>
            <person name="Wortman J."/>
            <person name="Nusbaum C."/>
            <person name="Birren B."/>
        </authorList>
    </citation>
    <scope>NUCLEOTIDE SEQUENCE [LARGE SCALE GENOMIC DNA]</scope>
    <source>
        <strain evidence="8 9">VS20</strain>
    </source>
</reference>
<keyword evidence="9" id="KW-1185">Reference proteome</keyword>
<dbReference type="GeneID" id="19954168"/>
<feature type="transmembrane region" description="Helical" evidence="6">
    <location>
        <begin position="166"/>
        <end position="194"/>
    </location>
</feature>
<dbReference type="SMART" id="SM00724">
    <property type="entry name" value="TLC"/>
    <property type="match status" value="1"/>
</dbReference>
<dbReference type="PROSITE" id="PS50922">
    <property type="entry name" value="TLC"/>
    <property type="match status" value="1"/>
</dbReference>
<organism evidence="8 9">
    <name type="scientific">Saprolegnia diclina (strain VS20)</name>
    <dbReference type="NCBI Taxonomy" id="1156394"/>
    <lineage>
        <taxon>Eukaryota</taxon>
        <taxon>Sar</taxon>
        <taxon>Stramenopiles</taxon>
        <taxon>Oomycota</taxon>
        <taxon>Saprolegniomycetes</taxon>
        <taxon>Saprolegniales</taxon>
        <taxon>Saprolegniaceae</taxon>
        <taxon>Saprolegnia</taxon>
    </lineage>
</organism>
<dbReference type="InterPro" id="IPR050846">
    <property type="entry name" value="TLCD"/>
</dbReference>
<evidence type="ECO:0000259" key="7">
    <source>
        <dbReference type="PROSITE" id="PS50922"/>
    </source>
</evidence>
<dbReference type="EMBL" id="JH767191">
    <property type="protein sequence ID" value="EQC28757.1"/>
    <property type="molecule type" value="Genomic_DNA"/>
</dbReference>
<dbReference type="InterPro" id="IPR006634">
    <property type="entry name" value="TLC-dom"/>
</dbReference>
<feature type="transmembrane region" description="Helical" evidence="6">
    <location>
        <begin position="252"/>
        <end position="273"/>
    </location>
</feature>
<feature type="domain" description="TLC" evidence="7">
    <location>
        <begin position="81"/>
        <end position="266"/>
    </location>
</feature>
<dbReference type="Pfam" id="PF03798">
    <property type="entry name" value="TRAM_LAG1_CLN8"/>
    <property type="match status" value="1"/>
</dbReference>
<dbReference type="PANTHER" id="PTHR13439">
    <property type="entry name" value="CT120 PROTEIN"/>
    <property type="match status" value="1"/>
</dbReference>
<gene>
    <name evidence="8" type="ORF">SDRG_13441</name>
</gene>
<comment type="subcellular location">
    <subcellularLocation>
        <location evidence="1">Membrane</location>
        <topology evidence="1">Multi-pass membrane protein</topology>
    </subcellularLocation>
</comment>
<dbReference type="GO" id="GO:0055088">
    <property type="term" value="P:lipid homeostasis"/>
    <property type="evidence" value="ECO:0007669"/>
    <property type="project" value="TreeGrafter"/>
</dbReference>
<keyword evidence="4 5" id="KW-0472">Membrane</keyword>
<dbReference type="GO" id="GO:0016020">
    <property type="term" value="C:membrane"/>
    <property type="evidence" value="ECO:0007669"/>
    <property type="project" value="UniProtKB-SubCell"/>
</dbReference>
<feature type="transmembrane region" description="Helical" evidence="6">
    <location>
        <begin position="215"/>
        <end position="240"/>
    </location>
</feature>